<dbReference type="Proteomes" id="UP001652431">
    <property type="component" value="Unassembled WGS sequence"/>
</dbReference>
<dbReference type="InterPro" id="IPR001119">
    <property type="entry name" value="SLH_dom"/>
</dbReference>
<dbReference type="InterPro" id="IPR023296">
    <property type="entry name" value="Glyco_hydro_beta-prop_sf"/>
</dbReference>
<dbReference type="CDD" id="cd08983">
    <property type="entry name" value="GH43_Bt3655-like"/>
    <property type="match status" value="1"/>
</dbReference>
<evidence type="ECO:0000313" key="6">
    <source>
        <dbReference type="EMBL" id="MCU6686279.1"/>
    </source>
</evidence>
<dbReference type="Pfam" id="PF07532">
    <property type="entry name" value="Big_4"/>
    <property type="match status" value="1"/>
</dbReference>
<evidence type="ECO:0000256" key="2">
    <source>
        <dbReference type="ARBA" id="ARBA00022801"/>
    </source>
</evidence>
<feature type="domain" description="SLH" evidence="5">
    <location>
        <begin position="921"/>
        <end position="985"/>
    </location>
</feature>
<keyword evidence="2" id="KW-0378">Hydrolase</keyword>
<dbReference type="InterPro" id="IPR013320">
    <property type="entry name" value="ConA-like_dom_sf"/>
</dbReference>
<dbReference type="Pfam" id="PF07523">
    <property type="entry name" value="Big_3"/>
    <property type="match status" value="1"/>
</dbReference>
<keyword evidence="1" id="KW-0677">Repeat</keyword>
<dbReference type="SUPFAM" id="SSF49899">
    <property type="entry name" value="Concanavalin A-like lectins/glucanases"/>
    <property type="match status" value="1"/>
</dbReference>
<dbReference type="InterPro" id="IPR022038">
    <property type="entry name" value="Ig-like_bact"/>
</dbReference>
<comment type="caution">
    <text evidence="6">The sequence shown here is derived from an EMBL/GenBank/DDBJ whole genome shotgun (WGS) entry which is preliminary data.</text>
</comment>
<keyword evidence="7" id="KW-1185">Reference proteome</keyword>
<dbReference type="SUPFAM" id="SSF75005">
    <property type="entry name" value="Arabinanase/levansucrase/invertase"/>
    <property type="match status" value="1"/>
</dbReference>
<dbReference type="Pfam" id="PF13385">
    <property type="entry name" value="Laminin_G_3"/>
    <property type="match status" value="1"/>
</dbReference>
<gene>
    <name evidence="6" type="ORF">OCV99_06860</name>
</gene>
<feature type="domain" description="SLH" evidence="5">
    <location>
        <begin position="988"/>
        <end position="1050"/>
    </location>
</feature>
<dbReference type="RefSeq" id="WP_158369362.1">
    <property type="nucleotide sequence ID" value="NZ_JAOQJU010000005.1"/>
</dbReference>
<keyword evidence="3" id="KW-0326">Glycosidase</keyword>
<keyword evidence="4" id="KW-0732">Signal</keyword>
<evidence type="ECO:0000313" key="7">
    <source>
        <dbReference type="Proteomes" id="UP001652431"/>
    </source>
</evidence>
<dbReference type="PROSITE" id="PS51272">
    <property type="entry name" value="SLH"/>
    <property type="match status" value="3"/>
</dbReference>
<dbReference type="Gene3D" id="2.115.10.20">
    <property type="entry name" value="Glycosyl hydrolase domain, family 43"/>
    <property type="match status" value="1"/>
</dbReference>
<evidence type="ECO:0000256" key="1">
    <source>
        <dbReference type="ARBA" id="ARBA00022737"/>
    </source>
</evidence>
<protein>
    <submittedName>
        <fullName evidence="6">Bacterial Ig-like domain-containing protein</fullName>
    </submittedName>
</protein>
<accession>A0ABT2RLJ2</accession>
<dbReference type="Gene3D" id="2.60.40.3630">
    <property type="match status" value="1"/>
</dbReference>
<dbReference type="Gene3D" id="2.60.120.200">
    <property type="match status" value="1"/>
</dbReference>
<feature type="domain" description="SLH" evidence="5">
    <location>
        <begin position="861"/>
        <end position="920"/>
    </location>
</feature>
<dbReference type="Pfam" id="PF00395">
    <property type="entry name" value="SLH"/>
    <property type="match status" value="2"/>
</dbReference>
<feature type="signal peptide" evidence="4">
    <location>
        <begin position="1"/>
        <end position="26"/>
    </location>
</feature>
<name>A0ABT2RLJ2_9FIRM</name>
<feature type="chain" id="PRO_5047018784" evidence="4">
    <location>
        <begin position="27"/>
        <end position="1050"/>
    </location>
</feature>
<dbReference type="InterPro" id="IPR011081">
    <property type="entry name" value="Big_4"/>
</dbReference>
<evidence type="ECO:0000259" key="5">
    <source>
        <dbReference type="PROSITE" id="PS51272"/>
    </source>
</evidence>
<organism evidence="6 7">
    <name type="scientific">Dorea acetigenes</name>
    <dbReference type="NCBI Taxonomy" id="2981787"/>
    <lineage>
        <taxon>Bacteria</taxon>
        <taxon>Bacillati</taxon>
        <taxon>Bacillota</taxon>
        <taxon>Clostridia</taxon>
        <taxon>Lachnospirales</taxon>
        <taxon>Lachnospiraceae</taxon>
        <taxon>Dorea</taxon>
    </lineage>
</organism>
<proteinExistence type="predicted"/>
<sequence>MKKFRLKKAMACITAAAMLAGLSGSAGVGMTAVHAEGIDDHLILDFDFENLTAGSEITGGGAKATGSYSLQDSYAGAGKALYLDGTSQFLNATKEDGTSLLAGLKEMTVSFEMKSDRTATNWPFYAAPSTTTQPIGGNGRELYFGLLVNGGNITAERYLNGRSTCASTAMNSEWSHVDVVVSESDTTIYIDGIEKSRVESTNGLDSILGSSPILQIGKANWGNGEYCKGWIDNMKVYDKALTAEEVQQVVSDAYAGIVIAQTAATIQDVTLDDAKVVLPDYDGAVTWKSSMPEVVIEENGLTAKVTQPAKGEEALTGKLTAVISVYGKTLGKEVNATIQPAVAQDDPYGYLMVHFVEDSAGYQEKIYLDISRGDNPQQWDPLNGRQPIVASNLGTTGSRDPFLTYNPEKETYYIIATDLRVFGGDNGGWGVWQDHYSTKMNVWESKDLIHWGEVRQYDVALNAEGEKEDTYMGMMWAPEATWVDDFYEDGRGAFVVYWSSMTDSGYSKIMWGSTTDFTQDTYEFGGVFLDPGHTVIDTTILQAGDKTYHITKDNQSGKQLYMESTTAERWWEPGTEWTQIQTNIGQSRFGSVEGPATFVDHSNENSFYLFVDDLPTPGYQPMYTSNPDEGWEYLDSSDYFLTTYTKHGGVISLTKAQYDALRDADATSAVEENLGKVETTVGVSEEELEAMLPETAEVNLAYNRGTSELPVVWDLSAVDLKNAGSYEVIGVVQSIGANKNQWVGKNNSTSYLAEDKQLYSSTAVEVTVAVEVKEAATPVTLESITVTAPTKTEYTAGEELDLDGMKVTAKYSDGTTKDIAVTDCEVTGYDKTKTGEQTVTVTYEGKTATFKVTVKEVAVAPKLPYVDVAESDWFYDAAYYNYFAETMTGTDPTHFSPYATLVRAQFATILHRIEGEPAAEYTNRFPDVPDKQFYSTAVLWAADAKVVTGYTDSGYFGTNDPITREQMVVMMYRYADYKKYDISKTADLSSFSDAKQVSEFAETAMKWAVGNGIIEGKENGDGTDRLDPQGSTSRAECAIIIQRFMETFGE</sequence>
<reference evidence="6 7" key="1">
    <citation type="journal article" date="2021" name="ISME Commun">
        <title>Automated analysis of genomic sequences facilitates high-throughput and comprehensive description of bacteria.</title>
        <authorList>
            <person name="Hitch T.C.A."/>
        </authorList>
    </citation>
    <scope>NUCLEOTIDE SEQUENCE [LARGE SCALE GENOMIC DNA]</scope>
    <source>
        <strain evidence="6 7">Sanger_03</strain>
    </source>
</reference>
<evidence type="ECO:0000256" key="4">
    <source>
        <dbReference type="SAM" id="SignalP"/>
    </source>
</evidence>
<dbReference type="EMBL" id="JAOQJU010000005">
    <property type="protein sequence ID" value="MCU6686279.1"/>
    <property type="molecule type" value="Genomic_DNA"/>
</dbReference>
<evidence type="ECO:0000256" key="3">
    <source>
        <dbReference type="ARBA" id="ARBA00023295"/>
    </source>
</evidence>